<sequence length="212" mass="23954">MKLTYIVLAVFFIGSITTLNAQQEYFEYGFKGGVNIAQMTGDVPASYESRTSMKIGAFGIYKILPKLGIQAELLYSEQGFSNEPVPETIAIEKIEELLRMQYVNLPVLASYNLVENLWLEGGMQVGYLVKAVEDREEVRLINQGEVTSETTSTAKTDNYERIDFGLAGGLRYKLSQNFMVQARFHQSLNDVDKSSEGDQYHRVYSFSIGYVF</sequence>
<dbReference type="AlphaFoldDB" id="A0A6B3R5E2"/>
<name>A0A6B3R5E2_9FLAO</name>
<dbReference type="InterPro" id="IPR025665">
    <property type="entry name" value="Beta-barrel_OMP_2"/>
</dbReference>
<dbReference type="Pfam" id="PF13568">
    <property type="entry name" value="OMP_b-brl_2"/>
    <property type="match status" value="1"/>
</dbReference>
<comment type="caution">
    <text evidence="2">The sequence shown here is derived from an EMBL/GenBank/DDBJ whole genome shotgun (WGS) entry which is preliminary data.</text>
</comment>
<evidence type="ECO:0000259" key="1">
    <source>
        <dbReference type="Pfam" id="PF13568"/>
    </source>
</evidence>
<reference evidence="2 3" key="1">
    <citation type="submission" date="2020-02" db="EMBL/GenBank/DDBJ databases">
        <title>Flavobacteriaceae Psychroflexus bacterium YR1-1, complete genome.</title>
        <authorList>
            <person name="Li Y."/>
            <person name="Wu S."/>
        </authorList>
    </citation>
    <scope>NUCLEOTIDE SEQUENCE [LARGE SCALE GENOMIC DNA]</scope>
    <source>
        <strain evidence="2 3">YR1-1</strain>
    </source>
</reference>
<dbReference type="EMBL" id="JAAIKD010000001">
    <property type="protein sequence ID" value="NEV92594.1"/>
    <property type="molecule type" value="Genomic_DNA"/>
</dbReference>
<keyword evidence="3" id="KW-1185">Reference proteome</keyword>
<feature type="domain" description="Outer membrane protein beta-barrel" evidence="1">
    <location>
        <begin position="20"/>
        <end position="192"/>
    </location>
</feature>
<gene>
    <name evidence="2" type="ORF">G3567_00340</name>
</gene>
<dbReference type="RefSeq" id="WP_164003190.1">
    <property type="nucleotide sequence ID" value="NZ_JAAIKD010000001.1"/>
</dbReference>
<evidence type="ECO:0000313" key="3">
    <source>
        <dbReference type="Proteomes" id="UP000478505"/>
    </source>
</evidence>
<proteinExistence type="predicted"/>
<organism evidence="2 3">
    <name type="scientific">Psychroflexus aurantiacus</name>
    <dbReference type="NCBI Taxonomy" id="2709310"/>
    <lineage>
        <taxon>Bacteria</taxon>
        <taxon>Pseudomonadati</taxon>
        <taxon>Bacteroidota</taxon>
        <taxon>Flavobacteriia</taxon>
        <taxon>Flavobacteriales</taxon>
        <taxon>Flavobacteriaceae</taxon>
        <taxon>Psychroflexus</taxon>
    </lineage>
</organism>
<evidence type="ECO:0000313" key="2">
    <source>
        <dbReference type="EMBL" id="NEV92594.1"/>
    </source>
</evidence>
<accession>A0A6B3R5E2</accession>
<protein>
    <submittedName>
        <fullName evidence="2">PorT family protein</fullName>
    </submittedName>
</protein>
<dbReference type="Gene3D" id="2.40.160.20">
    <property type="match status" value="1"/>
</dbReference>
<dbReference type="Proteomes" id="UP000478505">
    <property type="component" value="Unassembled WGS sequence"/>
</dbReference>